<evidence type="ECO:0000313" key="1">
    <source>
        <dbReference type="EMBL" id="AJI20148.1"/>
    </source>
</evidence>
<organism evidence="1 2">
    <name type="scientific">Priestia megaterium (strain ATCC 14581 / DSM 32 / CCUG 1817 / JCM 2506 / NBRC 15308 / NCIMB 9376 / NCTC 10342 / NRRL B-14308 / VKM B-512 / Ford 19)</name>
    <name type="common">Bacillus megaterium</name>
    <dbReference type="NCBI Taxonomy" id="1348623"/>
    <lineage>
        <taxon>Bacteria</taxon>
        <taxon>Bacillati</taxon>
        <taxon>Bacillota</taxon>
        <taxon>Bacilli</taxon>
        <taxon>Bacillales</taxon>
        <taxon>Bacillaceae</taxon>
        <taxon>Priestia</taxon>
    </lineage>
</organism>
<dbReference type="InterPro" id="IPR051332">
    <property type="entry name" value="Fosfomycin_Res_Enzymes"/>
</dbReference>
<dbReference type="InterPro" id="IPR029068">
    <property type="entry name" value="Glyas_Bleomycin-R_OHBP_Dase"/>
</dbReference>
<dbReference type="InterPro" id="IPR037523">
    <property type="entry name" value="VOC_core"/>
</dbReference>
<sequence>MKIHHLNLTVTDVPATQEFLETYFGMTCRANRGKGFAIMHDEDGFVLTLMKGSKVNYPKTFHIGFPQENEEQVNKINQRLKEDGFNVEPPKQLHGYTFYVEAPGGFTVEVLC</sequence>
<dbReference type="KEGG" id="bmeg:BG04_6001"/>
<dbReference type="PANTHER" id="PTHR36113">
    <property type="entry name" value="LYASE, PUTATIVE-RELATED-RELATED"/>
    <property type="match status" value="1"/>
</dbReference>
<geneLocation type="plasmid" evidence="1 2">
    <name>pBMV_1</name>
</geneLocation>
<dbReference type="SUPFAM" id="SSF54593">
    <property type="entry name" value="Glyoxalase/Bleomycin resistance protein/Dihydroxybiphenyl dioxygenase"/>
    <property type="match status" value="1"/>
</dbReference>
<evidence type="ECO:0000313" key="2">
    <source>
        <dbReference type="Proteomes" id="UP000031829"/>
    </source>
</evidence>
<gene>
    <name evidence="1" type="ORF">BG04_6001</name>
</gene>
<dbReference type="InterPro" id="IPR004360">
    <property type="entry name" value="Glyas_Fos-R_dOase_dom"/>
</dbReference>
<dbReference type="PANTHER" id="PTHR36113:SF3">
    <property type="entry name" value="SLL5075 PROTEIN"/>
    <property type="match status" value="1"/>
</dbReference>
<protein>
    <submittedName>
        <fullName evidence="1">Uncharacterized protein</fullName>
    </submittedName>
</protein>
<keyword evidence="1" id="KW-0614">Plasmid</keyword>
<dbReference type="GeneID" id="93646075"/>
<reference evidence="1 2" key="1">
    <citation type="journal article" date="2015" name="Genome Announc.">
        <title>Complete genome sequences for 35 biothreat assay-relevant bacillus species.</title>
        <authorList>
            <person name="Johnson S.L."/>
            <person name="Daligault H.E."/>
            <person name="Davenport K.W."/>
            <person name="Jaissle J."/>
            <person name="Frey K.G."/>
            <person name="Ladner J.T."/>
            <person name="Broomall S.M."/>
            <person name="Bishop-Lilly K.A."/>
            <person name="Bruce D.C."/>
            <person name="Gibbons H.S."/>
            <person name="Coyne S.R."/>
            <person name="Lo C.C."/>
            <person name="Meincke L."/>
            <person name="Munk A.C."/>
            <person name="Koroleva G.I."/>
            <person name="Rosenzweig C.N."/>
            <person name="Palacios G.F."/>
            <person name="Redden C.L."/>
            <person name="Minogue T.D."/>
            <person name="Chain P.S."/>
        </authorList>
    </citation>
    <scope>NUCLEOTIDE SEQUENCE [LARGE SCALE GENOMIC DNA]</scope>
    <source>
        <strain evidence="2">ATCC 14581 / DSM 32 / JCM 2506 / NBRC 15308 / NCIMB 9376 / NCTC 10342 / NRRL B-14308 / VKM B-512</strain>
        <plasmid evidence="1 2">pBMV_1</plasmid>
    </source>
</reference>
<dbReference type="PROSITE" id="PS51819">
    <property type="entry name" value="VOC"/>
    <property type="match status" value="1"/>
</dbReference>
<dbReference type="Proteomes" id="UP000031829">
    <property type="component" value="Plasmid pBMV_1"/>
</dbReference>
<dbReference type="Gene3D" id="3.10.180.10">
    <property type="entry name" value="2,3-Dihydroxybiphenyl 1,2-Dioxygenase, domain 1"/>
    <property type="match status" value="1"/>
</dbReference>
<dbReference type="EMBL" id="CP009919">
    <property type="protein sequence ID" value="AJI20148.1"/>
    <property type="molecule type" value="Genomic_DNA"/>
</dbReference>
<name>A0A0B6AHR3_PRIM2</name>
<dbReference type="Pfam" id="PF00903">
    <property type="entry name" value="Glyoxalase"/>
    <property type="match status" value="1"/>
</dbReference>
<dbReference type="CDD" id="cd06587">
    <property type="entry name" value="VOC"/>
    <property type="match status" value="1"/>
</dbReference>
<dbReference type="RefSeq" id="WP_034656308.1">
    <property type="nucleotide sequence ID" value="NZ_BCVB01000022.1"/>
</dbReference>
<dbReference type="HOGENOM" id="CLU_122783_1_0_9"/>
<dbReference type="AlphaFoldDB" id="A0A0B6AHR3"/>
<proteinExistence type="predicted"/>
<accession>A0A0B6AHR3</accession>